<dbReference type="InterPro" id="IPR017926">
    <property type="entry name" value="GATASE"/>
</dbReference>
<accession>A0A075W2D2</accession>
<evidence type="ECO:0000256" key="10">
    <source>
        <dbReference type="HAMAP-Rule" id="MF_00278"/>
    </source>
</evidence>
<evidence type="ECO:0000259" key="12">
    <source>
        <dbReference type="Pfam" id="PF00117"/>
    </source>
</evidence>
<keyword evidence="4 10" id="KW-0378">Hydrolase</keyword>
<dbReference type="GO" id="GO:0016829">
    <property type="term" value="F:lyase activity"/>
    <property type="evidence" value="ECO:0007669"/>
    <property type="project" value="UniProtKB-KW"/>
</dbReference>
<evidence type="ECO:0000256" key="11">
    <source>
        <dbReference type="PIRSR" id="PIRSR000495-1"/>
    </source>
</evidence>
<protein>
    <recommendedName>
        <fullName evidence="10">Imidazole glycerol phosphate synthase subunit HisH</fullName>
        <ecNumber evidence="10">4.3.2.10</ecNumber>
    </recommendedName>
    <alternativeName>
        <fullName evidence="10">IGP synthase glutaminase subunit</fullName>
        <ecNumber evidence="10">3.5.1.2</ecNumber>
    </alternativeName>
    <alternativeName>
        <fullName evidence="10">IGP synthase subunit HisH</fullName>
    </alternativeName>
    <alternativeName>
        <fullName evidence="10">ImGP synthase subunit HisH</fullName>
        <shortName evidence="10">IGPS subunit HisH</shortName>
    </alternativeName>
</protein>
<comment type="subunit">
    <text evidence="2 10">Heterodimer of HisH and HisF.</text>
</comment>
<dbReference type="PANTHER" id="PTHR42701:SF1">
    <property type="entry name" value="IMIDAZOLE GLYCEROL PHOSPHATE SYNTHASE SUBUNIT HISH"/>
    <property type="match status" value="1"/>
</dbReference>
<keyword evidence="5 10" id="KW-0315">Glutamine amidotransferase</keyword>
<evidence type="ECO:0000313" key="13">
    <source>
        <dbReference type="EMBL" id="AIG92528.1"/>
    </source>
</evidence>
<dbReference type="GO" id="GO:0000107">
    <property type="term" value="F:imidazoleglycerol-phosphate synthase activity"/>
    <property type="evidence" value="ECO:0007669"/>
    <property type="project" value="UniProtKB-UniRule"/>
</dbReference>
<dbReference type="PANTHER" id="PTHR42701">
    <property type="entry name" value="IMIDAZOLE GLYCEROL PHOSPHATE SYNTHASE SUBUNIT HISH"/>
    <property type="match status" value="1"/>
</dbReference>
<comment type="catalytic activity">
    <reaction evidence="9 10">
        <text>L-glutamine + H2O = L-glutamate + NH4(+)</text>
        <dbReference type="Rhea" id="RHEA:15889"/>
        <dbReference type="ChEBI" id="CHEBI:15377"/>
        <dbReference type="ChEBI" id="CHEBI:28938"/>
        <dbReference type="ChEBI" id="CHEBI:29985"/>
        <dbReference type="ChEBI" id="CHEBI:58359"/>
        <dbReference type="EC" id="3.5.1.2"/>
    </reaction>
</comment>
<gene>
    <name evidence="10 13" type="primary">hisH</name>
</gene>
<feature type="active site" evidence="10 11">
    <location>
        <position position="188"/>
    </location>
</feature>
<evidence type="ECO:0000256" key="9">
    <source>
        <dbReference type="ARBA" id="ARBA00049534"/>
    </source>
</evidence>
<dbReference type="GO" id="GO:0004359">
    <property type="term" value="F:glutaminase activity"/>
    <property type="evidence" value="ECO:0007669"/>
    <property type="project" value="UniProtKB-EC"/>
</dbReference>
<evidence type="ECO:0000256" key="6">
    <source>
        <dbReference type="ARBA" id="ARBA00023102"/>
    </source>
</evidence>
<dbReference type="EMBL" id="KJ700459">
    <property type="protein sequence ID" value="AIG92528.1"/>
    <property type="molecule type" value="Genomic_DNA"/>
</dbReference>
<keyword evidence="13" id="KW-0934">Plastid</keyword>
<feature type="active site" evidence="10 11">
    <location>
        <position position="186"/>
    </location>
</feature>
<dbReference type="PIRSF" id="PIRSF000495">
    <property type="entry name" value="Amidotransf_hisH"/>
    <property type="match status" value="1"/>
</dbReference>
<dbReference type="AlphaFoldDB" id="A0A075W2D2"/>
<evidence type="ECO:0000256" key="3">
    <source>
        <dbReference type="ARBA" id="ARBA00022605"/>
    </source>
</evidence>
<evidence type="ECO:0000256" key="4">
    <source>
        <dbReference type="ARBA" id="ARBA00022801"/>
    </source>
</evidence>
<dbReference type="GO" id="GO:0005737">
    <property type="term" value="C:cytoplasm"/>
    <property type="evidence" value="ECO:0007669"/>
    <property type="project" value="UniProtKB-SubCell"/>
</dbReference>
<dbReference type="SUPFAM" id="SSF52317">
    <property type="entry name" value="Class I glutamine amidotransferase-like"/>
    <property type="match status" value="1"/>
</dbReference>
<dbReference type="RefSeq" id="YP_009051085.1">
    <property type="nucleotide sequence ID" value="NC_024665.1"/>
</dbReference>
<dbReference type="GeneID" id="20005576"/>
<dbReference type="KEGG" id="gsl:JL72_p125"/>
<evidence type="ECO:0000256" key="2">
    <source>
        <dbReference type="ARBA" id="ARBA00011152"/>
    </source>
</evidence>
<dbReference type="UniPathway" id="UPA00031">
    <property type="reaction ID" value="UER00010"/>
</dbReference>
<comment type="subcellular location">
    <subcellularLocation>
        <location evidence="10">Cytoplasm</location>
    </subcellularLocation>
</comment>
<comment type="catalytic activity">
    <reaction evidence="8 10">
        <text>5-[(5-phospho-1-deoxy-D-ribulos-1-ylimino)methylamino]-1-(5-phospho-beta-D-ribosyl)imidazole-4-carboxamide + L-glutamine = D-erythro-1-(imidazol-4-yl)glycerol 3-phosphate + 5-amino-1-(5-phospho-beta-D-ribosyl)imidazole-4-carboxamide + L-glutamate + H(+)</text>
        <dbReference type="Rhea" id="RHEA:24793"/>
        <dbReference type="ChEBI" id="CHEBI:15378"/>
        <dbReference type="ChEBI" id="CHEBI:29985"/>
        <dbReference type="ChEBI" id="CHEBI:58278"/>
        <dbReference type="ChEBI" id="CHEBI:58359"/>
        <dbReference type="ChEBI" id="CHEBI:58475"/>
        <dbReference type="ChEBI" id="CHEBI:58525"/>
        <dbReference type="EC" id="4.3.2.10"/>
    </reaction>
</comment>
<keyword evidence="7 10" id="KW-0456">Lyase</keyword>
<comment type="function">
    <text evidence="10">IGPS catalyzes the conversion of PRFAR and glutamine to IGP, AICAR and glutamate. The HisH subunit catalyzes the hydrolysis of glutamine to glutamate and ammonia as part of the synthesis of IGP and AICAR. The resulting ammonia molecule is channeled to the active site of HisF.</text>
</comment>
<evidence type="ECO:0000256" key="5">
    <source>
        <dbReference type="ARBA" id="ARBA00022962"/>
    </source>
</evidence>
<dbReference type="PROSITE" id="PS51273">
    <property type="entry name" value="GATASE_TYPE_1"/>
    <property type="match status" value="1"/>
</dbReference>
<feature type="domain" description="Glutamine amidotransferase" evidence="12">
    <location>
        <begin position="6"/>
        <end position="201"/>
    </location>
</feature>
<evidence type="ECO:0000256" key="1">
    <source>
        <dbReference type="ARBA" id="ARBA00005091"/>
    </source>
</evidence>
<dbReference type="EC" id="4.3.2.10" evidence="10"/>
<comment type="pathway">
    <text evidence="1 10">Amino-acid biosynthesis; L-histidine biosynthesis; L-histidine from 5-phospho-alpha-D-ribose 1-diphosphate: step 5/9.</text>
</comment>
<proteinExistence type="inferred from homology"/>
<evidence type="ECO:0000256" key="7">
    <source>
        <dbReference type="ARBA" id="ARBA00023239"/>
    </source>
</evidence>
<dbReference type="HAMAP" id="MF_00278">
    <property type="entry name" value="HisH"/>
    <property type="match status" value="1"/>
</dbReference>
<keyword evidence="6 10" id="KW-0368">Histidine biosynthesis</keyword>
<dbReference type="InterPro" id="IPR010139">
    <property type="entry name" value="Imidazole-glycPsynth_HisH"/>
</dbReference>
<dbReference type="EC" id="3.5.1.2" evidence="10"/>
<name>A0A075W2D2_GALSU</name>
<keyword evidence="10" id="KW-0963">Cytoplasm</keyword>
<keyword evidence="3 10" id="KW-0028">Amino-acid biosynthesis</keyword>
<dbReference type="GO" id="GO:0000105">
    <property type="term" value="P:L-histidine biosynthetic process"/>
    <property type="evidence" value="ECO:0007669"/>
    <property type="project" value="UniProtKB-UniRule"/>
</dbReference>
<dbReference type="Pfam" id="PF00117">
    <property type="entry name" value="GATase"/>
    <property type="match status" value="1"/>
</dbReference>
<organism evidence="13">
    <name type="scientific">Galdieria sulphuraria</name>
    <name type="common">Red alga</name>
    <dbReference type="NCBI Taxonomy" id="130081"/>
    <lineage>
        <taxon>Eukaryota</taxon>
        <taxon>Rhodophyta</taxon>
        <taxon>Bangiophyceae</taxon>
        <taxon>Galdieriales</taxon>
        <taxon>Galdieriaceae</taxon>
        <taxon>Galdieria</taxon>
    </lineage>
</organism>
<geneLocation type="plastid" evidence="13"/>
<dbReference type="Gene3D" id="3.40.50.880">
    <property type="match status" value="1"/>
</dbReference>
<dbReference type="CDD" id="cd01748">
    <property type="entry name" value="GATase1_IGP_Synthase"/>
    <property type="match status" value="1"/>
</dbReference>
<feature type="active site" description="Nucleophile" evidence="10 11">
    <location>
        <position position="81"/>
    </location>
</feature>
<evidence type="ECO:0000256" key="8">
    <source>
        <dbReference type="ARBA" id="ARBA00047838"/>
    </source>
</evidence>
<sequence>MKLIGIIDYQMSNLYSVCKAIEQVNAVPKIISNPEELKTISKIILPGVGSFDSAIHSLQKKNFIEPLKTYIKNGMPFLGICLGFQLLMQNSEEGKLEGLGIIQGKVKKFDKHLVRNIPHIGWNSIQITNEKSPLWVDFNTNLWFYFIHSYYVCLDNKNIESAFVKYGNLNFTVAISLDNIMAVQFHPEKSSQSGLTILKNFTKMS</sequence>
<dbReference type="NCBIfam" id="TIGR01855">
    <property type="entry name" value="IMP_synth_hisH"/>
    <property type="match status" value="1"/>
</dbReference>
<dbReference type="InterPro" id="IPR029062">
    <property type="entry name" value="Class_I_gatase-like"/>
</dbReference>
<reference evidence="13" key="1">
    <citation type="journal article" date="2015" name="Genome Biol. Evol.">
        <title>Extreme features of the Galdieria sulphuraria organellar genomes: a consequence of polyextremophily?</title>
        <authorList>
            <person name="Jain K."/>
            <person name="Krause K."/>
            <person name="Grewe F."/>
            <person name="Nelson G.F."/>
            <person name="Weber A.P."/>
            <person name="Christensen A.C."/>
            <person name="Mower J.P."/>
        </authorList>
    </citation>
    <scope>NUCLEOTIDE SEQUENCE</scope>
    <source>
        <strain evidence="13">074W</strain>
    </source>
</reference>